<proteinExistence type="predicted"/>
<protein>
    <submittedName>
        <fullName evidence="1">Uncharacterized protein</fullName>
    </submittedName>
</protein>
<evidence type="ECO:0000313" key="2">
    <source>
        <dbReference type="Proteomes" id="UP000805193"/>
    </source>
</evidence>
<gene>
    <name evidence="1" type="ORF">HPB47_004246</name>
</gene>
<dbReference type="EMBL" id="JABSTQ010010645">
    <property type="protein sequence ID" value="KAG0419251.1"/>
    <property type="molecule type" value="Genomic_DNA"/>
</dbReference>
<keyword evidence="2" id="KW-1185">Reference proteome</keyword>
<accession>A0AC60PGE1</accession>
<organism evidence="1 2">
    <name type="scientific">Ixodes persulcatus</name>
    <name type="common">Taiga tick</name>
    <dbReference type="NCBI Taxonomy" id="34615"/>
    <lineage>
        <taxon>Eukaryota</taxon>
        <taxon>Metazoa</taxon>
        <taxon>Ecdysozoa</taxon>
        <taxon>Arthropoda</taxon>
        <taxon>Chelicerata</taxon>
        <taxon>Arachnida</taxon>
        <taxon>Acari</taxon>
        <taxon>Parasitiformes</taxon>
        <taxon>Ixodida</taxon>
        <taxon>Ixodoidea</taxon>
        <taxon>Ixodidae</taxon>
        <taxon>Ixodinae</taxon>
        <taxon>Ixodes</taxon>
    </lineage>
</organism>
<reference evidence="1 2" key="1">
    <citation type="journal article" date="2020" name="Cell">
        <title>Large-Scale Comparative Analyses of Tick Genomes Elucidate Their Genetic Diversity and Vector Capacities.</title>
        <authorList>
            <consortium name="Tick Genome and Microbiome Consortium (TIGMIC)"/>
            <person name="Jia N."/>
            <person name="Wang J."/>
            <person name="Shi W."/>
            <person name="Du L."/>
            <person name="Sun Y."/>
            <person name="Zhan W."/>
            <person name="Jiang J.F."/>
            <person name="Wang Q."/>
            <person name="Zhang B."/>
            <person name="Ji P."/>
            <person name="Bell-Sakyi L."/>
            <person name="Cui X.M."/>
            <person name="Yuan T.T."/>
            <person name="Jiang B.G."/>
            <person name="Yang W.F."/>
            <person name="Lam T.T."/>
            <person name="Chang Q.C."/>
            <person name="Ding S.J."/>
            <person name="Wang X.J."/>
            <person name="Zhu J.G."/>
            <person name="Ruan X.D."/>
            <person name="Zhao L."/>
            <person name="Wei J.T."/>
            <person name="Ye R.Z."/>
            <person name="Que T.C."/>
            <person name="Du C.H."/>
            <person name="Zhou Y.H."/>
            <person name="Cheng J.X."/>
            <person name="Dai P.F."/>
            <person name="Guo W.B."/>
            <person name="Han X.H."/>
            <person name="Huang E.J."/>
            <person name="Li L.F."/>
            <person name="Wei W."/>
            <person name="Gao Y.C."/>
            <person name="Liu J.Z."/>
            <person name="Shao H.Z."/>
            <person name="Wang X."/>
            <person name="Wang C.C."/>
            <person name="Yang T.C."/>
            <person name="Huo Q.B."/>
            <person name="Li W."/>
            <person name="Chen H.Y."/>
            <person name="Chen S.E."/>
            <person name="Zhou L.G."/>
            <person name="Ni X.B."/>
            <person name="Tian J.H."/>
            <person name="Sheng Y."/>
            <person name="Liu T."/>
            <person name="Pan Y.S."/>
            <person name="Xia L.Y."/>
            <person name="Li J."/>
            <person name="Zhao F."/>
            <person name="Cao W.C."/>
        </authorList>
    </citation>
    <scope>NUCLEOTIDE SEQUENCE [LARGE SCALE GENOMIC DNA]</scope>
    <source>
        <strain evidence="1">Iper-2018</strain>
    </source>
</reference>
<dbReference type="Proteomes" id="UP000805193">
    <property type="component" value="Unassembled WGS sequence"/>
</dbReference>
<evidence type="ECO:0000313" key="1">
    <source>
        <dbReference type="EMBL" id="KAG0419251.1"/>
    </source>
</evidence>
<sequence length="490" mass="55315">MMGVSFQYNKQDSFMEPRTASTRRTWLIIGLVTFFMLLMSATVLLFHQSLELTQLLHRLNNAEEGKVNSKAIAGKRDMIVVSSTPKTFRPYKSFHLKRQSNDFHKSSVGTRTKRGTLAPKRKGRVASGTSAAKAGGSRIPSRIVRINPLLKVTYEDEEKETEQNEKASRTEESERNVSGSDGFSPSRVSMDPCDSDVKSLRTAKKSHPDLKTFVAIGGSKQQNDIFEKIAAKRLHQDLFVHAMVEWLLKRNFDGVYLYWTYRETQNTETLVRAIEYLVSALRKSNLKLGLILPSDEGSLKEFNVPQLAHFLKGAPEGILLSPSERKKDDYKKTYFERADDMLKQFKHLQEAFANFSGPICPMLPFAGSSFKFQAIIQEGDVILKPVGKGKPGSVSSTAGKLAYFEVCKEHTSGSHFVFTTQDSAIVRDMYITYLTPRALANLLGLAVLRRPFKCFGAWEPEWDDFGGVCEQQNYPLLRTLYTFVAQRSQV</sequence>
<name>A0AC60PGE1_IXOPE</name>
<comment type="caution">
    <text evidence="1">The sequence shown here is derived from an EMBL/GenBank/DDBJ whole genome shotgun (WGS) entry which is preliminary data.</text>
</comment>